<dbReference type="AlphaFoldDB" id="A0A238KMT8"/>
<feature type="compositionally biased region" description="Low complexity" evidence="1">
    <location>
        <begin position="191"/>
        <end position="208"/>
    </location>
</feature>
<protein>
    <recommendedName>
        <fullName evidence="5">Cell division and transport-associated protein TolA</fullName>
    </recommendedName>
</protein>
<keyword evidence="4" id="KW-1185">Reference proteome</keyword>
<feature type="compositionally biased region" description="Pro residues" evidence="1">
    <location>
        <begin position="75"/>
        <end position="91"/>
    </location>
</feature>
<feature type="region of interest" description="Disordered" evidence="1">
    <location>
        <begin position="61"/>
        <end position="285"/>
    </location>
</feature>
<dbReference type="Proteomes" id="UP000202922">
    <property type="component" value="Unassembled WGS sequence"/>
</dbReference>
<accession>A0A238KMT8</accession>
<feature type="compositionally biased region" description="Low complexity" evidence="1">
    <location>
        <begin position="257"/>
        <end position="271"/>
    </location>
</feature>
<dbReference type="EMBL" id="FXYE01000002">
    <property type="protein sequence ID" value="SMX44075.1"/>
    <property type="molecule type" value="Genomic_DNA"/>
</dbReference>
<proteinExistence type="predicted"/>
<feature type="transmembrane region" description="Helical" evidence="2">
    <location>
        <begin position="15"/>
        <end position="35"/>
    </location>
</feature>
<evidence type="ECO:0000313" key="3">
    <source>
        <dbReference type="EMBL" id="SMX44075.1"/>
    </source>
</evidence>
<keyword evidence="2" id="KW-1133">Transmembrane helix</keyword>
<dbReference type="Gene3D" id="3.30.1150.10">
    <property type="match status" value="1"/>
</dbReference>
<name>A0A238KMT8_9RHOB</name>
<keyword evidence="2" id="KW-0472">Membrane</keyword>
<reference evidence="4" key="1">
    <citation type="submission" date="2017-05" db="EMBL/GenBank/DDBJ databases">
        <authorList>
            <person name="Rodrigo-Torres L."/>
            <person name="Arahal R. D."/>
            <person name="Lucena T."/>
        </authorList>
    </citation>
    <scope>NUCLEOTIDE SEQUENCE [LARGE SCALE GENOMIC DNA]</scope>
    <source>
        <strain evidence="4">CECT 8621</strain>
    </source>
</reference>
<evidence type="ECO:0000313" key="4">
    <source>
        <dbReference type="Proteomes" id="UP000202922"/>
    </source>
</evidence>
<evidence type="ECO:0000256" key="2">
    <source>
        <dbReference type="SAM" id="Phobius"/>
    </source>
</evidence>
<evidence type="ECO:0008006" key="5">
    <source>
        <dbReference type="Google" id="ProtNLM"/>
    </source>
</evidence>
<organism evidence="3 4">
    <name type="scientific">Actibacterium lipolyticum</name>
    <dbReference type="NCBI Taxonomy" id="1524263"/>
    <lineage>
        <taxon>Bacteria</taxon>
        <taxon>Pseudomonadati</taxon>
        <taxon>Pseudomonadota</taxon>
        <taxon>Alphaproteobacteria</taxon>
        <taxon>Rhodobacterales</taxon>
        <taxon>Roseobacteraceae</taxon>
        <taxon>Actibacterium</taxon>
    </lineage>
</organism>
<keyword evidence="2" id="KW-0812">Transmembrane</keyword>
<sequence length="384" mass="40176">MGKTGKAEAFMNKGIYISGIGHIGLIVWVLVGGLFSSDRTEPLDVAEVSIISGEEFAALTAPASAPRATQDTQEPTPPASEQPVTPTPTPDTTPETPARPDVSQPEQPDAAPDVSEIEPLPQAEVTDEAPTPPAPPTEDNGTTLLTQSTRPRPAPRVAPVPAAQPTPDAEVSDTVTEATVPTPEPEPEVVKPPVETATAPEEATTEIVTEAEEKPDAETSLTSSMRPRSRPARPTKPAPSTQKAAKPADVQSSVNDALAEALGGGATETSGNGSAPVGPPMTSGEKDALRIGVQRCWVVDAGSEAGRITVTVAMSLTEDGKVAGNSIKMIANSGGSDQAVNSAFQSARRAILRCQQNGYDLPKEKYAQWRDVEMTFNPEKMRIK</sequence>
<gene>
    <name evidence="3" type="ORF">COL8621_02458</name>
</gene>
<feature type="compositionally biased region" description="Pro residues" evidence="1">
    <location>
        <begin position="152"/>
        <end position="164"/>
    </location>
</feature>
<evidence type="ECO:0000256" key="1">
    <source>
        <dbReference type="SAM" id="MobiDB-lite"/>
    </source>
</evidence>